<evidence type="ECO:0000256" key="2">
    <source>
        <dbReference type="ARBA" id="ARBA00023125"/>
    </source>
</evidence>
<accession>A0A1H9XA29</accession>
<dbReference type="PRINTS" id="PR00038">
    <property type="entry name" value="HTHLUXR"/>
</dbReference>
<proteinExistence type="predicted"/>
<evidence type="ECO:0000313" key="6">
    <source>
        <dbReference type="Proteomes" id="UP000198571"/>
    </source>
</evidence>
<dbReference type="GO" id="GO:0006355">
    <property type="term" value="P:regulation of DNA-templated transcription"/>
    <property type="evidence" value="ECO:0007669"/>
    <property type="project" value="InterPro"/>
</dbReference>
<dbReference type="PANTHER" id="PTHR44688:SF16">
    <property type="entry name" value="DNA-BINDING TRANSCRIPTIONAL ACTIVATOR DEVR_DOSR"/>
    <property type="match status" value="1"/>
</dbReference>
<dbReference type="PROSITE" id="PS00622">
    <property type="entry name" value="HTH_LUXR_1"/>
    <property type="match status" value="1"/>
</dbReference>
<protein>
    <submittedName>
        <fullName evidence="5">Regulatory protein, luxR family</fullName>
    </submittedName>
</protein>
<dbReference type="InterPro" id="IPR016032">
    <property type="entry name" value="Sig_transdc_resp-reg_C-effctor"/>
</dbReference>
<gene>
    <name evidence="5" type="ORF">SAMN05518684_1316</name>
</gene>
<name>A0A1H9XA29_9BACI</name>
<dbReference type="CDD" id="cd06170">
    <property type="entry name" value="LuxR_C_like"/>
    <property type="match status" value="1"/>
</dbReference>
<organism evidence="5 6">
    <name type="scientific">Salipaludibacillus aurantiacus</name>
    <dbReference type="NCBI Taxonomy" id="1601833"/>
    <lineage>
        <taxon>Bacteria</taxon>
        <taxon>Bacillati</taxon>
        <taxon>Bacillota</taxon>
        <taxon>Bacilli</taxon>
        <taxon>Bacillales</taxon>
        <taxon>Bacillaceae</taxon>
    </lineage>
</organism>
<dbReference type="PROSITE" id="PS50043">
    <property type="entry name" value="HTH_LUXR_2"/>
    <property type="match status" value="1"/>
</dbReference>
<keyword evidence="6" id="KW-1185">Reference proteome</keyword>
<dbReference type="EMBL" id="FOGT01000031">
    <property type="protein sequence ID" value="SES43030.1"/>
    <property type="molecule type" value="Genomic_DNA"/>
</dbReference>
<dbReference type="GO" id="GO:0003677">
    <property type="term" value="F:DNA binding"/>
    <property type="evidence" value="ECO:0007669"/>
    <property type="project" value="UniProtKB-KW"/>
</dbReference>
<dbReference type="STRING" id="1601833.SAMN05518684_1316"/>
<evidence type="ECO:0000259" key="4">
    <source>
        <dbReference type="PROSITE" id="PS50043"/>
    </source>
</evidence>
<evidence type="ECO:0000313" key="5">
    <source>
        <dbReference type="EMBL" id="SES43030.1"/>
    </source>
</evidence>
<dbReference type="Proteomes" id="UP000198571">
    <property type="component" value="Unassembled WGS sequence"/>
</dbReference>
<sequence>MVKVNEKLHSRPSYKIMFNERENHFPRQLMKDIRGRLESFYSESRGYSKHNGKNQWAFYLVQNYDKKTKLFLERELLLNQHTYALVVVNTRVTKDMLDYLSLPVQGIVSLSFLSSRSGLVIDSLTQNGIFLEPELHWELSFKLAEKKSFHTPIKQFILNKEKITADLSQRDQQVLQLLLEGYNNAQIADKMHFARSTISTIISSLLKKMKANDRTDCTVKAIRNGWVDCQR</sequence>
<dbReference type="RefSeq" id="WP_093056232.1">
    <property type="nucleotide sequence ID" value="NZ_FOGT01000031.1"/>
</dbReference>
<dbReference type="Gene3D" id="1.10.10.10">
    <property type="entry name" value="Winged helix-like DNA-binding domain superfamily/Winged helix DNA-binding domain"/>
    <property type="match status" value="1"/>
</dbReference>
<reference evidence="6" key="1">
    <citation type="submission" date="2016-10" db="EMBL/GenBank/DDBJ databases">
        <authorList>
            <person name="Varghese N."/>
            <person name="Submissions S."/>
        </authorList>
    </citation>
    <scope>NUCLEOTIDE SEQUENCE [LARGE SCALE GENOMIC DNA]</scope>
    <source>
        <strain evidence="6">S9</strain>
    </source>
</reference>
<dbReference type="InterPro" id="IPR000792">
    <property type="entry name" value="Tscrpt_reg_LuxR_C"/>
</dbReference>
<dbReference type="AlphaFoldDB" id="A0A1H9XA29"/>
<dbReference type="InterPro" id="IPR036388">
    <property type="entry name" value="WH-like_DNA-bd_sf"/>
</dbReference>
<dbReference type="OrthoDB" id="2965189at2"/>
<dbReference type="Pfam" id="PF00196">
    <property type="entry name" value="GerE"/>
    <property type="match status" value="1"/>
</dbReference>
<evidence type="ECO:0000256" key="3">
    <source>
        <dbReference type="ARBA" id="ARBA00023163"/>
    </source>
</evidence>
<keyword evidence="3" id="KW-0804">Transcription</keyword>
<dbReference type="SUPFAM" id="SSF46894">
    <property type="entry name" value="C-terminal effector domain of the bipartite response regulators"/>
    <property type="match status" value="1"/>
</dbReference>
<feature type="domain" description="HTH luxR-type" evidence="4">
    <location>
        <begin position="160"/>
        <end position="225"/>
    </location>
</feature>
<keyword evidence="1" id="KW-0805">Transcription regulation</keyword>
<evidence type="ECO:0000256" key="1">
    <source>
        <dbReference type="ARBA" id="ARBA00023015"/>
    </source>
</evidence>
<dbReference type="SMART" id="SM00421">
    <property type="entry name" value="HTH_LUXR"/>
    <property type="match status" value="1"/>
</dbReference>
<dbReference type="PANTHER" id="PTHR44688">
    <property type="entry name" value="DNA-BINDING TRANSCRIPTIONAL ACTIVATOR DEVR_DOSR"/>
    <property type="match status" value="1"/>
</dbReference>
<keyword evidence="2" id="KW-0238">DNA-binding</keyword>